<keyword evidence="1" id="KW-0812">Transmembrane</keyword>
<keyword evidence="1" id="KW-0472">Membrane</keyword>
<dbReference type="EMBL" id="MVGT01003956">
    <property type="protein sequence ID" value="OVA02287.1"/>
    <property type="molecule type" value="Genomic_DNA"/>
</dbReference>
<dbReference type="Proteomes" id="UP000195402">
    <property type="component" value="Unassembled WGS sequence"/>
</dbReference>
<organism evidence="2 3">
    <name type="scientific">Macleaya cordata</name>
    <name type="common">Five-seeded plume-poppy</name>
    <name type="synonym">Bocconia cordata</name>
    <dbReference type="NCBI Taxonomy" id="56857"/>
    <lineage>
        <taxon>Eukaryota</taxon>
        <taxon>Viridiplantae</taxon>
        <taxon>Streptophyta</taxon>
        <taxon>Embryophyta</taxon>
        <taxon>Tracheophyta</taxon>
        <taxon>Spermatophyta</taxon>
        <taxon>Magnoliopsida</taxon>
        <taxon>Ranunculales</taxon>
        <taxon>Papaveraceae</taxon>
        <taxon>Papaveroideae</taxon>
        <taxon>Macleaya</taxon>
    </lineage>
</organism>
<keyword evidence="1" id="KW-1133">Transmembrane helix</keyword>
<dbReference type="Pfam" id="PF11282">
    <property type="entry name" value="DUF3082"/>
    <property type="match status" value="1"/>
</dbReference>
<dbReference type="STRING" id="56857.A0A200PVN6"/>
<name>A0A200PVN6_MACCD</name>
<protein>
    <submittedName>
        <fullName evidence="2">Uncharacterized protein</fullName>
    </submittedName>
</protein>
<comment type="caution">
    <text evidence="2">The sequence shown here is derived from an EMBL/GenBank/DDBJ whole genome shotgun (WGS) entry which is preliminary data.</text>
</comment>
<feature type="transmembrane region" description="Helical" evidence="1">
    <location>
        <begin position="271"/>
        <end position="294"/>
    </location>
</feature>
<dbReference type="OMA" id="FRPSRFH"/>
<dbReference type="OrthoDB" id="1923116at2759"/>
<evidence type="ECO:0000256" key="1">
    <source>
        <dbReference type="SAM" id="Phobius"/>
    </source>
</evidence>
<dbReference type="GO" id="GO:0009507">
    <property type="term" value="C:chloroplast"/>
    <property type="evidence" value="ECO:0007669"/>
    <property type="project" value="TreeGrafter"/>
</dbReference>
<sequence>MASLLLLQPLPNLSYQPNLPFYRNSLHIHSLLPYKPSNKKFIQNRSLTISFALAESDSPKSLDQEIQPILQDLADSFALPPDYFSQLPRDLRLDLNDAAFDLSSGPVIDECGQEMGEALLNLSRAWEVADTSTSSSIASKLPSLASSLTDNAKAAFGKRLISSGRRYQSMGQYGQGELQRIAKAMIKAGKLLSASPVTTTGNEKPETESRMLKFGDLQVELTPTKANIGAAIAFGFGILSWELSQGIQSIPESSLQYANDNALVLAKSLRGALLVLCYSSTVLSGFATLGLILLGRQLQSKDQGAGSWFKVPEFFLDVLAVFAQCHCSDPRNADGAILVSAINEVSVLPLSVVN</sequence>
<dbReference type="PANTHER" id="PTHR36802">
    <property type="entry name" value="OS02G0815400 PROTEIN"/>
    <property type="match status" value="1"/>
</dbReference>
<reference evidence="2 3" key="1">
    <citation type="journal article" date="2017" name="Mol. Plant">
        <title>The Genome of Medicinal Plant Macleaya cordata Provides New Insights into Benzylisoquinoline Alkaloids Metabolism.</title>
        <authorList>
            <person name="Liu X."/>
            <person name="Liu Y."/>
            <person name="Huang P."/>
            <person name="Ma Y."/>
            <person name="Qing Z."/>
            <person name="Tang Q."/>
            <person name="Cao H."/>
            <person name="Cheng P."/>
            <person name="Zheng Y."/>
            <person name="Yuan Z."/>
            <person name="Zhou Y."/>
            <person name="Liu J."/>
            <person name="Tang Z."/>
            <person name="Zhuo Y."/>
            <person name="Zhang Y."/>
            <person name="Yu L."/>
            <person name="Huang J."/>
            <person name="Yang P."/>
            <person name="Peng Q."/>
            <person name="Zhang J."/>
            <person name="Jiang W."/>
            <person name="Zhang Z."/>
            <person name="Lin K."/>
            <person name="Ro D.K."/>
            <person name="Chen X."/>
            <person name="Xiong X."/>
            <person name="Shang Y."/>
            <person name="Huang S."/>
            <person name="Zeng J."/>
        </authorList>
    </citation>
    <scope>NUCLEOTIDE SEQUENCE [LARGE SCALE GENOMIC DNA]</scope>
    <source>
        <strain evidence="3">cv. BLH2017</strain>
        <tissue evidence="2">Root</tissue>
    </source>
</reference>
<accession>A0A200PVN6</accession>
<evidence type="ECO:0000313" key="3">
    <source>
        <dbReference type="Proteomes" id="UP000195402"/>
    </source>
</evidence>
<dbReference type="InterPro" id="IPR021434">
    <property type="entry name" value="DUF3082"/>
</dbReference>
<evidence type="ECO:0000313" key="2">
    <source>
        <dbReference type="EMBL" id="OVA02287.1"/>
    </source>
</evidence>
<dbReference type="AlphaFoldDB" id="A0A200PVN6"/>
<dbReference type="InParanoid" id="A0A200PVN6"/>
<dbReference type="PANTHER" id="PTHR36802:SF1">
    <property type="entry name" value="OS02G0815400 PROTEIN"/>
    <property type="match status" value="1"/>
</dbReference>
<proteinExistence type="predicted"/>
<keyword evidence="3" id="KW-1185">Reference proteome</keyword>
<dbReference type="FunCoup" id="A0A200PVN6">
    <property type="interactions" value="1494"/>
</dbReference>
<gene>
    <name evidence="2" type="ORF">BVC80_9099g84</name>
</gene>